<evidence type="ECO:0000256" key="1">
    <source>
        <dbReference type="ARBA" id="ARBA00001968"/>
    </source>
</evidence>
<evidence type="ECO:0000313" key="4">
    <source>
        <dbReference type="EMBL" id="RPB03615.1"/>
    </source>
</evidence>
<protein>
    <recommendedName>
        <fullName evidence="3">DDE Tnp4 domain-containing protein</fullName>
    </recommendedName>
</protein>
<evidence type="ECO:0000256" key="2">
    <source>
        <dbReference type="ARBA" id="ARBA00022723"/>
    </source>
</evidence>
<proteinExistence type="predicted"/>
<accession>A0A3N4KCD1</accession>
<reference evidence="4 5" key="1">
    <citation type="journal article" date="2018" name="Nat. Ecol. Evol.">
        <title>Pezizomycetes genomes reveal the molecular basis of ectomycorrhizal truffle lifestyle.</title>
        <authorList>
            <person name="Murat C."/>
            <person name="Payen T."/>
            <person name="Noel B."/>
            <person name="Kuo A."/>
            <person name="Morin E."/>
            <person name="Chen J."/>
            <person name="Kohler A."/>
            <person name="Krizsan K."/>
            <person name="Balestrini R."/>
            <person name="Da Silva C."/>
            <person name="Montanini B."/>
            <person name="Hainaut M."/>
            <person name="Levati E."/>
            <person name="Barry K.W."/>
            <person name="Belfiori B."/>
            <person name="Cichocki N."/>
            <person name="Clum A."/>
            <person name="Dockter R.B."/>
            <person name="Fauchery L."/>
            <person name="Guy J."/>
            <person name="Iotti M."/>
            <person name="Le Tacon F."/>
            <person name="Lindquist E.A."/>
            <person name="Lipzen A."/>
            <person name="Malagnac F."/>
            <person name="Mello A."/>
            <person name="Molinier V."/>
            <person name="Miyauchi S."/>
            <person name="Poulain J."/>
            <person name="Riccioni C."/>
            <person name="Rubini A."/>
            <person name="Sitrit Y."/>
            <person name="Splivallo R."/>
            <person name="Traeger S."/>
            <person name="Wang M."/>
            <person name="Zifcakova L."/>
            <person name="Wipf D."/>
            <person name="Zambonelli A."/>
            <person name="Paolocci F."/>
            <person name="Nowrousian M."/>
            <person name="Ottonello S."/>
            <person name="Baldrian P."/>
            <person name="Spatafora J.W."/>
            <person name="Henrissat B."/>
            <person name="Nagy L.G."/>
            <person name="Aury J.M."/>
            <person name="Wincker P."/>
            <person name="Grigoriev I.V."/>
            <person name="Bonfante P."/>
            <person name="Martin F.M."/>
        </authorList>
    </citation>
    <scope>NUCLEOTIDE SEQUENCE [LARGE SCALE GENOMIC DNA]</scope>
    <source>
        <strain evidence="4 5">120613-1</strain>
    </source>
</reference>
<dbReference type="GO" id="GO:0046872">
    <property type="term" value="F:metal ion binding"/>
    <property type="evidence" value="ECO:0007669"/>
    <property type="project" value="UniProtKB-KW"/>
</dbReference>
<name>A0A3N4KCD1_9PEZI</name>
<keyword evidence="2" id="KW-0479">Metal-binding</keyword>
<sequence>MIEQKGAPLGTMWGFIDGTICEIAQPTRHQQTCYNGWKRKHCLKYHAIVTPDGLISHLFSPIDRRQNDAFLWRESNLPQILQQYAHTPDGTSLQVYGNPAYSINLFILSPYQGAQLTDHEKQ</sequence>
<dbReference type="Proteomes" id="UP000276215">
    <property type="component" value="Unassembled WGS sequence"/>
</dbReference>
<feature type="domain" description="DDE Tnp4" evidence="3">
    <location>
        <begin position="16"/>
        <end position="121"/>
    </location>
</feature>
<dbReference type="OrthoDB" id="5401177at2759"/>
<dbReference type="AlphaFoldDB" id="A0A3N4KCD1"/>
<dbReference type="InterPro" id="IPR027806">
    <property type="entry name" value="HARBI1_dom"/>
</dbReference>
<dbReference type="STRING" id="1336337.A0A3N4KCD1"/>
<organism evidence="4 5">
    <name type="scientific">Choiromyces venosus 120613-1</name>
    <dbReference type="NCBI Taxonomy" id="1336337"/>
    <lineage>
        <taxon>Eukaryota</taxon>
        <taxon>Fungi</taxon>
        <taxon>Dikarya</taxon>
        <taxon>Ascomycota</taxon>
        <taxon>Pezizomycotina</taxon>
        <taxon>Pezizomycetes</taxon>
        <taxon>Pezizales</taxon>
        <taxon>Tuberaceae</taxon>
        <taxon>Choiromyces</taxon>
    </lineage>
</organism>
<evidence type="ECO:0000259" key="3">
    <source>
        <dbReference type="Pfam" id="PF13359"/>
    </source>
</evidence>
<dbReference type="EMBL" id="ML120362">
    <property type="protein sequence ID" value="RPB03615.1"/>
    <property type="molecule type" value="Genomic_DNA"/>
</dbReference>
<gene>
    <name evidence="4" type="ORF">L873DRAFT_1860786</name>
</gene>
<evidence type="ECO:0000313" key="5">
    <source>
        <dbReference type="Proteomes" id="UP000276215"/>
    </source>
</evidence>
<comment type="cofactor">
    <cofactor evidence="1">
        <name>a divalent metal cation</name>
        <dbReference type="ChEBI" id="CHEBI:60240"/>
    </cofactor>
</comment>
<dbReference type="Pfam" id="PF13359">
    <property type="entry name" value="DDE_Tnp_4"/>
    <property type="match status" value="1"/>
</dbReference>
<keyword evidence="5" id="KW-1185">Reference proteome</keyword>